<evidence type="ECO:0000259" key="6">
    <source>
        <dbReference type="SMART" id="SM00093"/>
    </source>
</evidence>
<evidence type="ECO:0000256" key="4">
    <source>
        <dbReference type="RuleBase" id="RU000411"/>
    </source>
</evidence>
<organism evidence="7 8">
    <name type="scientific">Cotesia glomerata</name>
    <name type="common">Lepidopteran parasitic wasp</name>
    <name type="synonym">Apanteles glomeratus</name>
    <dbReference type="NCBI Taxonomy" id="32391"/>
    <lineage>
        <taxon>Eukaryota</taxon>
        <taxon>Metazoa</taxon>
        <taxon>Ecdysozoa</taxon>
        <taxon>Arthropoda</taxon>
        <taxon>Hexapoda</taxon>
        <taxon>Insecta</taxon>
        <taxon>Pterygota</taxon>
        <taxon>Neoptera</taxon>
        <taxon>Endopterygota</taxon>
        <taxon>Hymenoptera</taxon>
        <taxon>Apocrita</taxon>
        <taxon>Ichneumonoidea</taxon>
        <taxon>Braconidae</taxon>
        <taxon>Microgastrinae</taxon>
        <taxon>Cotesia</taxon>
    </lineage>
</organism>
<name>A0AAV7I6Z4_COTGL</name>
<dbReference type="InterPro" id="IPR042178">
    <property type="entry name" value="Serpin_sf_1"/>
</dbReference>
<dbReference type="AlphaFoldDB" id="A0AAV7I6Z4"/>
<dbReference type="PROSITE" id="PS00284">
    <property type="entry name" value="SERPIN"/>
    <property type="match status" value="1"/>
</dbReference>
<evidence type="ECO:0000256" key="5">
    <source>
        <dbReference type="SAM" id="SignalP"/>
    </source>
</evidence>
<evidence type="ECO:0000256" key="2">
    <source>
        <dbReference type="ARBA" id="ARBA00022690"/>
    </source>
</evidence>
<gene>
    <name evidence="7" type="ORF">KQX54_005017</name>
</gene>
<dbReference type="EMBL" id="JAHXZJ010002237">
    <property type="protein sequence ID" value="KAH0545957.1"/>
    <property type="molecule type" value="Genomic_DNA"/>
</dbReference>
<dbReference type="Proteomes" id="UP000826195">
    <property type="component" value="Unassembled WGS sequence"/>
</dbReference>
<evidence type="ECO:0000256" key="3">
    <source>
        <dbReference type="ARBA" id="ARBA00022900"/>
    </source>
</evidence>
<feature type="signal peptide" evidence="5">
    <location>
        <begin position="1"/>
        <end position="20"/>
    </location>
</feature>
<dbReference type="InterPro" id="IPR036186">
    <property type="entry name" value="Serpin_sf"/>
</dbReference>
<dbReference type="SMART" id="SM00093">
    <property type="entry name" value="SERPIN"/>
    <property type="match status" value="1"/>
</dbReference>
<dbReference type="SUPFAM" id="SSF56574">
    <property type="entry name" value="Serpins"/>
    <property type="match status" value="1"/>
</dbReference>
<sequence length="405" mass="45595">MILQLFSALILAVSVTNTQAQCVQSNEPALKAVSDGANRFANNFFKVMAKSEPGNFICSPVGVNIVLSMATFGARGSTEQQMESALSLPCDKSITKSGFQELIDSLNNVKGAELRLANKIFTTNKYELQPEFEEIMIKHFKSKTQLVDFDKPEDAAKIINNWSANKTNNRITEIFKADDVRDVAVVLVNAVYFKGKWANKFNPEFTKLAPFYTDEKNWKNVSMMQRHGSFYWGRIRELNAQFIELPYESENPEESLSMFVILPDEINGLSKIEDNMEKINFTQLPGHKSYVGLSMPKFKIESFSDLKSTLQEMGITEIFENTADLPGILKGPPVKVNKIVQKSYIEVNEEGSEAAATTGILMNESGRPRPPQHPEIFEINRPFIYTIIHRSSNTVLFQGHISNPI</sequence>
<protein>
    <recommendedName>
        <fullName evidence="6">Serpin domain-containing protein</fullName>
    </recommendedName>
</protein>
<dbReference type="InterPro" id="IPR023795">
    <property type="entry name" value="Serpin_CS"/>
</dbReference>
<dbReference type="InterPro" id="IPR023796">
    <property type="entry name" value="Serpin_dom"/>
</dbReference>
<comment type="similarity">
    <text evidence="1 4">Belongs to the serpin family.</text>
</comment>
<comment type="caution">
    <text evidence="7">The sequence shown here is derived from an EMBL/GenBank/DDBJ whole genome shotgun (WGS) entry which is preliminary data.</text>
</comment>
<keyword evidence="5" id="KW-0732">Signal</keyword>
<dbReference type="InterPro" id="IPR000215">
    <property type="entry name" value="Serpin_fam"/>
</dbReference>
<dbReference type="GO" id="GO:0005615">
    <property type="term" value="C:extracellular space"/>
    <property type="evidence" value="ECO:0007669"/>
    <property type="project" value="InterPro"/>
</dbReference>
<keyword evidence="2" id="KW-0646">Protease inhibitor</keyword>
<dbReference type="Gene3D" id="2.10.310.10">
    <property type="entry name" value="Serpins superfamily"/>
    <property type="match status" value="1"/>
</dbReference>
<dbReference type="GO" id="GO:0004867">
    <property type="term" value="F:serine-type endopeptidase inhibitor activity"/>
    <property type="evidence" value="ECO:0007669"/>
    <property type="project" value="UniProtKB-KW"/>
</dbReference>
<evidence type="ECO:0000313" key="8">
    <source>
        <dbReference type="Proteomes" id="UP000826195"/>
    </source>
</evidence>
<proteinExistence type="inferred from homology"/>
<feature type="chain" id="PRO_5043731339" description="Serpin domain-containing protein" evidence="5">
    <location>
        <begin position="21"/>
        <end position="405"/>
    </location>
</feature>
<dbReference type="Pfam" id="PF00079">
    <property type="entry name" value="Serpin"/>
    <property type="match status" value="1"/>
</dbReference>
<keyword evidence="8" id="KW-1185">Reference proteome</keyword>
<evidence type="ECO:0000313" key="7">
    <source>
        <dbReference type="EMBL" id="KAH0545957.1"/>
    </source>
</evidence>
<reference evidence="7 8" key="1">
    <citation type="journal article" date="2021" name="J. Hered.">
        <title>A chromosome-level genome assembly of the parasitoid wasp, Cotesia glomerata (Hymenoptera: Braconidae).</title>
        <authorList>
            <person name="Pinto B.J."/>
            <person name="Weis J.J."/>
            <person name="Gamble T."/>
            <person name="Ode P.J."/>
            <person name="Paul R."/>
            <person name="Zaspel J.M."/>
        </authorList>
    </citation>
    <scope>NUCLEOTIDE SEQUENCE [LARGE SCALE GENOMIC DNA]</scope>
    <source>
        <strain evidence="7">CgM1</strain>
    </source>
</reference>
<dbReference type="Gene3D" id="3.30.497.10">
    <property type="entry name" value="Antithrombin, subunit I, domain 2"/>
    <property type="match status" value="1"/>
</dbReference>
<accession>A0AAV7I6Z4</accession>
<evidence type="ECO:0000256" key="1">
    <source>
        <dbReference type="ARBA" id="ARBA00009500"/>
    </source>
</evidence>
<keyword evidence="3" id="KW-0722">Serine protease inhibitor</keyword>
<dbReference type="CDD" id="cd19601">
    <property type="entry name" value="serpin42Da-like"/>
    <property type="match status" value="1"/>
</dbReference>
<dbReference type="PANTHER" id="PTHR11461:SF211">
    <property type="entry name" value="GH10112P-RELATED"/>
    <property type="match status" value="1"/>
</dbReference>
<feature type="domain" description="Serpin" evidence="6">
    <location>
        <begin position="42"/>
        <end position="404"/>
    </location>
</feature>
<dbReference type="PANTHER" id="PTHR11461">
    <property type="entry name" value="SERINE PROTEASE INHIBITOR, SERPIN"/>
    <property type="match status" value="1"/>
</dbReference>
<dbReference type="Gene3D" id="2.30.39.10">
    <property type="entry name" value="Alpha-1-antitrypsin, domain 1"/>
    <property type="match status" value="1"/>
</dbReference>
<dbReference type="InterPro" id="IPR042185">
    <property type="entry name" value="Serpin_sf_2"/>
</dbReference>